<gene>
    <name evidence="1" type="ORF">KPSA1_00762</name>
</gene>
<name>A0A2V0Q4D8_PSESF</name>
<accession>A0A2V0Q4D8</accession>
<organism evidence="1 2">
    <name type="scientific">Pseudomonas syringae pv. actinidiae</name>
    <dbReference type="NCBI Taxonomy" id="103796"/>
    <lineage>
        <taxon>Bacteria</taxon>
        <taxon>Pseudomonadati</taxon>
        <taxon>Pseudomonadota</taxon>
        <taxon>Gammaproteobacteria</taxon>
        <taxon>Pseudomonadales</taxon>
        <taxon>Pseudomonadaceae</taxon>
        <taxon>Pseudomonas</taxon>
        <taxon>Pseudomonas syringae</taxon>
    </lineage>
</organism>
<dbReference type="Proteomes" id="UP000247480">
    <property type="component" value="Unassembled WGS sequence"/>
</dbReference>
<comment type="caution">
    <text evidence="1">The sequence shown here is derived from an EMBL/GenBank/DDBJ whole genome shotgun (WGS) entry which is preliminary data.</text>
</comment>
<protein>
    <submittedName>
        <fullName evidence="1">Archaeal/vacuolar-type H+-ATPase subunit C/Vma6</fullName>
    </submittedName>
</protein>
<dbReference type="AlphaFoldDB" id="A0A2V0Q4D8"/>
<sequence>MSPCTTFNTPFGSPASCSSLAINNVELGSRSEGLRIKQLPQAMASGYIHSGTIAGKLNGVIPATMPSGWKSDHASMFGPTLRLYSPLRISGAAQAYSTFSIPRFSSPAASSSVLPCSSLIS</sequence>
<dbReference type="EMBL" id="BGJZ01000027">
    <property type="protein sequence ID" value="GBH07409.1"/>
    <property type="molecule type" value="Genomic_DNA"/>
</dbReference>
<reference evidence="1 2" key="1">
    <citation type="submission" date="2018-04" db="EMBL/GenBank/DDBJ databases">
        <title>Draft genome sequence of Pseudomonas syringae pv. actinidiae biovar 1 strains isolated from kiwifruit in Kagawa prefecture.</title>
        <authorList>
            <person name="Tabuchi M."/>
            <person name="Saito M."/>
            <person name="Fujiwara S."/>
            <person name="Sasa N."/>
            <person name="Akimitsu K."/>
            <person name="Gomi K."/>
            <person name="Konishi-Sugita S."/>
            <person name="Hamano K."/>
            <person name="Kataoka I."/>
        </authorList>
    </citation>
    <scope>NUCLEOTIDE SEQUENCE [LARGE SCALE GENOMIC DNA]</scope>
    <source>
        <strain evidence="1 2">MAFF212206</strain>
    </source>
</reference>
<evidence type="ECO:0000313" key="1">
    <source>
        <dbReference type="EMBL" id="GBH07409.1"/>
    </source>
</evidence>
<proteinExistence type="predicted"/>
<evidence type="ECO:0000313" key="2">
    <source>
        <dbReference type="Proteomes" id="UP000247480"/>
    </source>
</evidence>